<comment type="caution">
    <text evidence="1">The sequence shown here is derived from an EMBL/GenBank/DDBJ whole genome shotgun (WGS) entry which is preliminary data.</text>
</comment>
<protein>
    <submittedName>
        <fullName evidence="1">Uncharacterized protein</fullName>
    </submittedName>
</protein>
<evidence type="ECO:0000313" key="1">
    <source>
        <dbReference type="EMBL" id="EFG56287.1"/>
    </source>
</evidence>
<name>D4YRH7_9LACO</name>
<accession>D4YRH7</accession>
<reference evidence="1 2" key="1">
    <citation type="submission" date="2010-04" db="EMBL/GenBank/DDBJ databases">
        <authorList>
            <person name="Muzny D."/>
            <person name="Qin X."/>
            <person name="Deng J."/>
            <person name="Jiang H."/>
            <person name="Liu Y."/>
            <person name="Qu J."/>
            <person name="Song X.-Z."/>
            <person name="Zhang L."/>
            <person name="Thornton R."/>
            <person name="Coyle M."/>
            <person name="Francisco L."/>
            <person name="Jackson L."/>
            <person name="Javaid M."/>
            <person name="Korchina V."/>
            <person name="Kovar C."/>
            <person name="Mata R."/>
            <person name="Mathew T."/>
            <person name="Ngo R."/>
            <person name="Nguyen L."/>
            <person name="Nguyen N."/>
            <person name="Okwuonu G."/>
            <person name="Ongeri F."/>
            <person name="Pham C."/>
            <person name="Simmons D."/>
            <person name="Wilczek-Boney K."/>
            <person name="Hale W."/>
            <person name="Jakkamsetti A."/>
            <person name="Pham P."/>
            <person name="Ruth R."/>
            <person name="San Lucas F."/>
            <person name="Warren J."/>
            <person name="Zhang J."/>
            <person name="Zhao Z."/>
            <person name="Zhou C."/>
            <person name="Zhu D."/>
            <person name="Lee S."/>
            <person name="Bess C."/>
            <person name="Blankenburg K."/>
            <person name="Forbes L."/>
            <person name="Fu Q."/>
            <person name="Gubbala S."/>
            <person name="Hirani K."/>
            <person name="Jayaseelan J.C."/>
            <person name="Lara F."/>
            <person name="Munidasa M."/>
            <person name="Palculict T."/>
            <person name="Patil S."/>
            <person name="Pu L.-L."/>
            <person name="Saada N."/>
            <person name="Tang L."/>
            <person name="Weissenberger G."/>
            <person name="Zhu Y."/>
            <person name="Hemphill L."/>
            <person name="Shang Y."/>
            <person name="Youmans B."/>
            <person name="Ayvaz T."/>
            <person name="Ross M."/>
            <person name="Santibanez J."/>
            <person name="Aqrawi P."/>
            <person name="Gross S."/>
            <person name="Joshi V."/>
            <person name="Fowler G."/>
            <person name="Nazareth L."/>
            <person name="Reid J."/>
            <person name="Worley K."/>
            <person name="Petrosino J."/>
            <person name="Highlander S."/>
            <person name="Gibbs R."/>
        </authorList>
    </citation>
    <scope>NUCLEOTIDE SEQUENCE [LARGE SCALE GENOMIC DNA]</scope>
    <source>
        <strain evidence="1 2">DSM 11664</strain>
    </source>
</reference>
<gene>
    <name evidence="1" type="ORF">HMPREF0493_0105</name>
</gene>
<evidence type="ECO:0000313" key="2">
    <source>
        <dbReference type="Proteomes" id="UP000004069"/>
    </source>
</evidence>
<dbReference type="AlphaFoldDB" id="D4YRH7"/>
<dbReference type="Proteomes" id="UP000004069">
    <property type="component" value="Unassembled WGS sequence"/>
</dbReference>
<keyword evidence="2" id="KW-1185">Reference proteome</keyword>
<sequence length="43" mass="4668">MITVKGEAAEAVTDAKATSWVVTKEVADCREKKRRGSRSAIDC</sequence>
<dbReference type="EMBL" id="ADNY01000004">
    <property type="protein sequence ID" value="EFG56287.1"/>
    <property type="molecule type" value="Genomic_DNA"/>
</dbReference>
<organism evidence="1 2">
    <name type="scientific">Lactobacillus amylolyticus DSM 11664</name>
    <dbReference type="NCBI Taxonomy" id="585524"/>
    <lineage>
        <taxon>Bacteria</taxon>
        <taxon>Bacillati</taxon>
        <taxon>Bacillota</taxon>
        <taxon>Bacilli</taxon>
        <taxon>Lactobacillales</taxon>
        <taxon>Lactobacillaceae</taxon>
        <taxon>Lactobacillus</taxon>
    </lineage>
</organism>
<proteinExistence type="predicted"/>